<dbReference type="EMBL" id="JAFELM010000035">
    <property type="protein sequence ID" value="MBM6618848.1"/>
    <property type="molecule type" value="Genomic_DNA"/>
</dbReference>
<evidence type="ECO:0000256" key="1">
    <source>
        <dbReference type="SAM" id="Phobius"/>
    </source>
</evidence>
<evidence type="ECO:0000313" key="2">
    <source>
        <dbReference type="EMBL" id="MBM6618848.1"/>
    </source>
</evidence>
<feature type="transmembrane region" description="Helical" evidence="1">
    <location>
        <begin position="6"/>
        <end position="24"/>
    </location>
</feature>
<evidence type="ECO:0008006" key="4">
    <source>
        <dbReference type="Google" id="ProtNLM"/>
    </source>
</evidence>
<evidence type="ECO:0000313" key="3">
    <source>
        <dbReference type="Proteomes" id="UP001518925"/>
    </source>
</evidence>
<protein>
    <recommendedName>
        <fullName evidence="4">TM2 domain-containing protein</fullName>
    </recommendedName>
</protein>
<gene>
    <name evidence="2" type="ORF">JR050_14355</name>
</gene>
<keyword evidence="1" id="KW-0472">Membrane</keyword>
<comment type="caution">
    <text evidence="2">The sequence shown here is derived from an EMBL/GenBank/DDBJ whole genome shotgun (WGS) entry which is preliminary data.</text>
</comment>
<sequence length="166" mass="19098">MNKSKGLTFILSFVPGLGHFYLGLMNRGLQFMIMFFASTFLADSFFLFGVAIPIIWFFTLFDALQQHRTIKERNEIVDEPLFNWGELQEKKYIIGWVLIGLGGLFLLDQLSPIIDDFIRMSIVRNTVISAIFIYVGYRLITGKPILPTNSKKTLPPVLQEKEEVKE</sequence>
<keyword evidence="1" id="KW-1133">Transmembrane helix</keyword>
<organism evidence="2 3">
    <name type="scientific">Bacillus suaedaesalsae</name>
    <dbReference type="NCBI Taxonomy" id="2810349"/>
    <lineage>
        <taxon>Bacteria</taxon>
        <taxon>Bacillati</taxon>
        <taxon>Bacillota</taxon>
        <taxon>Bacilli</taxon>
        <taxon>Bacillales</taxon>
        <taxon>Bacillaceae</taxon>
        <taxon>Bacillus</taxon>
    </lineage>
</organism>
<name>A0ABS2DK57_9BACI</name>
<keyword evidence="1" id="KW-0812">Transmembrane</keyword>
<feature type="transmembrane region" description="Helical" evidence="1">
    <location>
        <begin position="122"/>
        <end position="140"/>
    </location>
</feature>
<accession>A0ABS2DK57</accession>
<feature type="transmembrane region" description="Helical" evidence="1">
    <location>
        <begin position="31"/>
        <end position="58"/>
    </location>
</feature>
<dbReference type="Proteomes" id="UP001518925">
    <property type="component" value="Unassembled WGS sequence"/>
</dbReference>
<dbReference type="RefSeq" id="WP_204204191.1">
    <property type="nucleotide sequence ID" value="NZ_JAFELM010000035.1"/>
</dbReference>
<feature type="transmembrane region" description="Helical" evidence="1">
    <location>
        <begin position="92"/>
        <end position="110"/>
    </location>
</feature>
<proteinExistence type="predicted"/>
<keyword evidence="3" id="KW-1185">Reference proteome</keyword>
<reference evidence="2 3" key="1">
    <citation type="submission" date="2021-02" db="EMBL/GenBank/DDBJ databases">
        <title>Bacillus sp. RD4P76, an endophyte from a halophyte.</title>
        <authorList>
            <person name="Sun J.-Q."/>
        </authorList>
    </citation>
    <scope>NUCLEOTIDE SEQUENCE [LARGE SCALE GENOMIC DNA]</scope>
    <source>
        <strain evidence="2 3">RD4P76</strain>
    </source>
</reference>